<feature type="compositionally biased region" description="Basic and acidic residues" evidence="1">
    <location>
        <begin position="7"/>
        <end position="19"/>
    </location>
</feature>
<feature type="region of interest" description="Disordered" evidence="1">
    <location>
        <begin position="1"/>
        <end position="41"/>
    </location>
</feature>
<organism evidence="2 3">
    <name type="scientific">Cryphonectria parasitica (strain ATCC 38755 / EP155)</name>
    <dbReference type="NCBI Taxonomy" id="660469"/>
    <lineage>
        <taxon>Eukaryota</taxon>
        <taxon>Fungi</taxon>
        <taxon>Dikarya</taxon>
        <taxon>Ascomycota</taxon>
        <taxon>Pezizomycotina</taxon>
        <taxon>Sordariomycetes</taxon>
        <taxon>Sordariomycetidae</taxon>
        <taxon>Diaporthales</taxon>
        <taxon>Cryphonectriaceae</taxon>
        <taxon>Cryphonectria-Endothia species complex</taxon>
        <taxon>Cryphonectria</taxon>
    </lineage>
</organism>
<dbReference type="Proteomes" id="UP000803844">
    <property type="component" value="Unassembled WGS sequence"/>
</dbReference>
<comment type="caution">
    <text evidence="2">The sequence shown here is derived from an EMBL/GenBank/DDBJ whole genome shotgun (WGS) entry which is preliminary data.</text>
</comment>
<reference evidence="2" key="1">
    <citation type="journal article" date="2020" name="Phytopathology">
        <title>Genome sequence of the chestnut blight fungus Cryphonectria parasitica EP155: A fundamental resource for an archetypical invasive plant pathogen.</title>
        <authorList>
            <person name="Crouch J.A."/>
            <person name="Dawe A."/>
            <person name="Aerts A."/>
            <person name="Barry K."/>
            <person name="Churchill A.C.L."/>
            <person name="Grimwood J."/>
            <person name="Hillman B."/>
            <person name="Milgroom M.G."/>
            <person name="Pangilinan J."/>
            <person name="Smith M."/>
            <person name="Salamov A."/>
            <person name="Schmutz J."/>
            <person name="Yadav J."/>
            <person name="Grigoriev I.V."/>
            <person name="Nuss D."/>
        </authorList>
    </citation>
    <scope>NUCLEOTIDE SEQUENCE</scope>
    <source>
        <strain evidence="2">EP155</strain>
    </source>
</reference>
<evidence type="ECO:0000256" key="1">
    <source>
        <dbReference type="SAM" id="MobiDB-lite"/>
    </source>
</evidence>
<dbReference type="OrthoDB" id="2963168at2759"/>
<dbReference type="GeneID" id="63838938"/>
<keyword evidence="3" id="KW-1185">Reference proteome</keyword>
<name>A0A9P4XSU1_CRYP1</name>
<protein>
    <submittedName>
        <fullName evidence="2">Uncharacterized protein</fullName>
    </submittedName>
</protein>
<dbReference type="RefSeq" id="XP_040771653.1">
    <property type="nucleotide sequence ID" value="XM_040921809.1"/>
</dbReference>
<evidence type="ECO:0000313" key="3">
    <source>
        <dbReference type="Proteomes" id="UP000803844"/>
    </source>
</evidence>
<sequence>MASSHQRLQDAFERQKEKNLASSLRPSSPGAETKTFGPRGDRQILVAIDFGTTYSAAAWVHTQTGNAQRPPINIIHDWPEKADTTDSVPT</sequence>
<dbReference type="EMBL" id="MU032352">
    <property type="protein sequence ID" value="KAF3760674.1"/>
    <property type="molecule type" value="Genomic_DNA"/>
</dbReference>
<dbReference type="AlphaFoldDB" id="A0A9P4XSU1"/>
<evidence type="ECO:0000313" key="2">
    <source>
        <dbReference type="EMBL" id="KAF3760674.1"/>
    </source>
</evidence>
<gene>
    <name evidence="2" type="ORF">M406DRAFT_342881</name>
</gene>
<proteinExistence type="predicted"/>
<accession>A0A9P4XSU1</accession>